<reference evidence="3 4" key="1">
    <citation type="submission" date="2016-04" db="EMBL/GenBank/DDBJ databases">
        <title>Acidithiobacillus ferrooxidans genome sequencing and assembly.</title>
        <authorList>
            <person name="Zhou Z."/>
        </authorList>
    </citation>
    <scope>NUCLEOTIDE SEQUENCE [LARGE SCALE GENOMIC DNA]</scope>
    <source>
        <strain evidence="3 4">BY0502</strain>
    </source>
</reference>
<dbReference type="Pfam" id="PF01206">
    <property type="entry name" value="TusA"/>
    <property type="match status" value="1"/>
</dbReference>
<sequence>MSERVVDARGSFCPGPLMELISTMKVMSVGDTLELLSTDAGSAADVPEWIKKVGHEMLDTEQDSEGTWHIRVRKAK</sequence>
<dbReference type="PANTHER" id="PTHR33279:SF6">
    <property type="entry name" value="SULFUR CARRIER PROTEIN YEDF-RELATED"/>
    <property type="match status" value="1"/>
</dbReference>
<comment type="similarity">
    <text evidence="1">Belongs to the sulfur carrier protein TusA family.</text>
</comment>
<evidence type="ECO:0000313" key="3">
    <source>
        <dbReference type="EMBL" id="OAP91598.1"/>
    </source>
</evidence>
<dbReference type="Proteomes" id="UP000078302">
    <property type="component" value="Unassembled WGS sequence"/>
</dbReference>
<evidence type="ECO:0000313" key="4">
    <source>
        <dbReference type="Proteomes" id="UP000078302"/>
    </source>
</evidence>
<dbReference type="GeneID" id="89662630"/>
<name>A0A179BIP9_ACIFR</name>
<comment type="caution">
    <text evidence="3">The sequence shown here is derived from an EMBL/GenBank/DDBJ whole genome shotgun (WGS) entry which is preliminary data.</text>
</comment>
<gene>
    <name evidence="3" type="ORF">A4H96_06460</name>
</gene>
<dbReference type="EMBL" id="LVXZ01000074">
    <property type="protein sequence ID" value="OAP91598.1"/>
    <property type="molecule type" value="Genomic_DNA"/>
</dbReference>
<dbReference type="CDD" id="cd00291">
    <property type="entry name" value="SirA_YedF_YeeD"/>
    <property type="match status" value="1"/>
</dbReference>
<feature type="domain" description="UPF0033" evidence="2">
    <location>
        <begin position="6"/>
        <end position="30"/>
    </location>
</feature>
<evidence type="ECO:0000256" key="1">
    <source>
        <dbReference type="ARBA" id="ARBA00008984"/>
    </source>
</evidence>
<dbReference type="AlphaFoldDB" id="A0A179BIP9"/>
<organism evidence="3 4">
    <name type="scientific">Acidithiobacillus ferrooxidans</name>
    <name type="common">Thiobacillus ferrooxidans</name>
    <dbReference type="NCBI Taxonomy" id="920"/>
    <lineage>
        <taxon>Bacteria</taxon>
        <taxon>Pseudomonadati</taxon>
        <taxon>Pseudomonadota</taxon>
        <taxon>Acidithiobacillia</taxon>
        <taxon>Acidithiobacillales</taxon>
        <taxon>Acidithiobacillaceae</taxon>
        <taxon>Acidithiobacillus</taxon>
    </lineage>
</organism>
<dbReference type="RefSeq" id="WP_064218829.1">
    <property type="nucleotide sequence ID" value="NZ_LVXZ01000074.1"/>
</dbReference>
<dbReference type="InterPro" id="IPR036868">
    <property type="entry name" value="TusA-like_sf"/>
</dbReference>
<dbReference type="InterPro" id="IPR001455">
    <property type="entry name" value="TusA-like"/>
</dbReference>
<dbReference type="PROSITE" id="PS01148">
    <property type="entry name" value="UPF0033"/>
    <property type="match status" value="1"/>
</dbReference>
<dbReference type="Gene3D" id="3.30.110.40">
    <property type="entry name" value="TusA-like domain"/>
    <property type="match status" value="1"/>
</dbReference>
<accession>A0A179BIP9</accession>
<keyword evidence="4" id="KW-1185">Reference proteome</keyword>
<proteinExistence type="inferred from homology"/>
<dbReference type="PANTHER" id="PTHR33279">
    <property type="entry name" value="SULFUR CARRIER PROTEIN YEDF-RELATED"/>
    <property type="match status" value="1"/>
</dbReference>
<protein>
    <recommendedName>
        <fullName evidence="2">UPF0033 domain-containing protein</fullName>
    </recommendedName>
</protein>
<dbReference type="OrthoDB" id="9797352at2"/>
<dbReference type="SUPFAM" id="SSF64307">
    <property type="entry name" value="SirA-like"/>
    <property type="match status" value="1"/>
</dbReference>
<evidence type="ECO:0000259" key="2">
    <source>
        <dbReference type="PROSITE" id="PS01148"/>
    </source>
</evidence>